<dbReference type="EMBL" id="BLXT01005777">
    <property type="protein sequence ID" value="GFO25870.1"/>
    <property type="molecule type" value="Genomic_DNA"/>
</dbReference>
<sequence length="159" mass="18023">MVGFIYILALLRWVKDKYWNLSPEVSKCQSVLFALVLCTLTWLPAGQANWWTCARSCGRCVRRVTPMEELISQFYPGLFSLTPPMSIDPALEMTMYGSRTLNSGSAEIPSFVRNSNSLNNNGSSWHDDEPGGIDYNKSFRMTHIAHLRRQSIGCCETYV</sequence>
<dbReference type="AlphaFoldDB" id="A0AAV4BZN1"/>
<name>A0AAV4BZN1_9GAST</name>
<proteinExistence type="predicted"/>
<dbReference type="Proteomes" id="UP000735302">
    <property type="component" value="Unassembled WGS sequence"/>
</dbReference>
<gene>
    <name evidence="1" type="ORF">PoB_005237500</name>
</gene>
<comment type="caution">
    <text evidence="1">The sequence shown here is derived from an EMBL/GenBank/DDBJ whole genome shotgun (WGS) entry which is preliminary data.</text>
</comment>
<reference evidence="1 2" key="1">
    <citation type="journal article" date="2021" name="Elife">
        <title>Chloroplast acquisition without the gene transfer in kleptoplastic sea slugs, Plakobranchus ocellatus.</title>
        <authorList>
            <person name="Maeda T."/>
            <person name="Takahashi S."/>
            <person name="Yoshida T."/>
            <person name="Shimamura S."/>
            <person name="Takaki Y."/>
            <person name="Nagai Y."/>
            <person name="Toyoda A."/>
            <person name="Suzuki Y."/>
            <person name="Arimoto A."/>
            <person name="Ishii H."/>
            <person name="Satoh N."/>
            <person name="Nishiyama T."/>
            <person name="Hasebe M."/>
            <person name="Maruyama T."/>
            <person name="Minagawa J."/>
            <person name="Obokata J."/>
            <person name="Shigenobu S."/>
        </authorList>
    </citation>
    <scope>NUCLEOTIDE SEQUENCE [LARGE SCALE GENOMIC DNA]</scope>
</reference>
<evidence type="ECO:0000313" key="2">
    <source>
        <dbReference type="Proteomes" id="UP000735302"/>
    </source>
</evidence>
<protein>
    <recommendedName>
        <fullName evidence="3">Frizzled/Smoothened transmembrane domain-containing protein</fullName>
    </recommendedName>
</protein>
<accession>A0AAV4BZN1</accession>
<evidence type="ECO:0000313" key="1">
    <source>
        <dbReference type="EMBL" id="GFO25870.1"/>
    </source>
</evidence>
<organism evidence="1 2">
    <name type="scientific">Plakobranchus ocellatus</name>
    <dbReference type="NCBI Taxonomy" id="259542"/>
    <lineage>
        <taxon>Eukaryota</taxon>
        <taxon>Metazoa</taxon>
        <taxon>Spiralia</taxon>
        <taxon>Lophotrochozoa</taxon>
        <taxon>Mollusca</taxon>
        <taxon>Gastropoda</taxon>
        <taxon>Heterobranchia</taxon>
        <taxon>Euthyneura</taxon>
        <taxon>Panpulmonata</taxon>
        <taxon>Sacoglossa</taxon>
        <taxon>Placobranchoidea</taxon>
        <taxon>Plakobranchidae</taxon>
        <taxon>Plakobranchus</taxon>
    </lineage>
</organism>
<keyword evidence="2" id="KW-1185">Reference proteome</keyword>
<evidence type="ECO:0008006" key="3">
    <source>
        <dbReference type="Google" id="ProtNLM"/>
    </source>
</evidence>